<dbReference type="InterPro" id="IPR004839">
    <property type="entry name" value="Aminotransferase_I/II_large"/>
</dbReference>
<accession>A0A3E0VQD7</accession>
<dbReference type="Gene3D" id="3.40.640.10">
    <property type="entry name" value="Type I PLP-dependent aspartate aminotransferase-like (Major domain)"/>
    <property type="match status" value="1"/>
</dbReference>
<dbReference type="SUPFAM" id="SSF53383">
    <property type="entry name" value="PLP-dependent transferases"/>
    <property type="match status" value="1"/>
</dbReference>
<dbReference type="InterPro" id="IPR036388">
    <property type="entry name" value="WH-like_DNA-bd_sf"/>
</dbReference>
<dbReference type="InterPro" id="IPR000524">
    <property type="entry name" value="Tscrpt_reg_HTH_GntR"/>
</dbReference>
<comment type="caution">
    <text evidence="8">The sequence shown here is derived from an EMBL/GenBank/DDBJ whole genome shotgun (WGS) entry which is preliminary data.</text>
</comment>
<dbReference type="SMART" id="SM00345">
    <property type="entry name" value="HTH_GNTR"/>
    <property type="match status" value="1"/>
</dbReference>
<dbReference type="InterPro" id="IPR015424">
    <property type="entry name" value="PyrdxlP-dep_Trfase"/>
</dbReference>
<dbReference type="GO" id="GO:0003677">
    <property type="term" value="F:DNA binding"/>
    <property type="evidence" value="ECO:0007669"/>
    <property type="project" value="UniProtKB-KW"/>
</dbReference>
<evidence type="ECO:0000256" key="6">
    <source>
        <dbReference type="SAM" id="MobiDB-lite"/>
    </source>
</evidence>
<evidence type="ECO:0000256" key="3">
    <source>
        <dbReference type="ARBA" id="ARBA00023015"/>
    </source>
</evidence>
<dbReference type="RefSeq" id="WP_116412977.1">
    <property type="nucleotide sequence ID" value="NZ_NBXB01000045.1"/>
</dbReference>
<evidence type="ECO:0000259" key="7">
    <source>
        <dbReference type="PROSITE" id="PS50949"/>
    </source>
</evidence>
<dbReference type="InterPro" id="IPR036390">
    <property type="entry name" value="WH_DNA-bd_sf"/>
</dbReference>
<keyword evidence="3" id="KW-0805">Transcription regulation</keyword>
<keyword evidence="2" id="KW-0663">Pyridoxal phosphate</keyword>
<dbReference type="PRINTS" id="PR00035">
    <property type="entry name" value="HTHGNTR"/>
</dbReference>
<proteinExistence type="inferred from homology"/>
<dbReference type="PANTHER" id="PTHR46577:SF1">
    <property type="entry name" value="HTH-TYPE TRANSCRIPTIONAL REGULATORY PROTEIN GABR"/>
    <property type="match status" value="1"/>
</dbReference>
<dbReference type="SUPFAM" id="SSF46785">
    <property type="entry name" value="Winged helix' DNA-binding domain"/>
    <property type="match status" value="1"/>
</dbReference>
<evidence type="ECO:0000313" key="8">
    <source>
        <dbReference type="EMBL" id="RFA12204.1"/>
    </source>
</evidence>
<reference evidence="8 9" key="1">
    <citation type="submission" date="2017-04" db="EMBL/GenBank/DDBJ databases">
        <title>Comparative genome analysis of Subtercola boreus.</title>
        <authorList>
            <person name="Cho Y.-J."/>
            <person name="Cho A."/>
            <person name="Kim O.-S."/>
            <person name="Lee J.-I."/>
        </authorList>
    </citation>
    <scope>NUCLEOTIDE SEQUENCE [LARGE SCALE GENOMIC DNA]</scope>
    <source>
        <strain evidence="8 9">P27479</strain>
    </source>
</reference>
<organism evidence="8 9">
    <name type="scientific">Subtercola boreus</name>
    <dbReference type="NCBI Taxonomy" id="120213"/>
    <lineage>
        <taxon>Bacteria</taxon>
        <taxon>Bacillati</taxon>
        <taxon>Actinomycetota</taxon>
        <taxon>Actinomycetes</taxon>
        <taxon>Micrococcales</taxon>
        <taxon>Microbacteriaceae</taxon>
        <taxon>Subtercola</taxon>
    </lineage>
</organism>
<feature type="domain" description="HTH gntR-type" evidence="7">
    <location>
        <begin position="22"/>
        <end position="90"/>
    </location>
</feature>
<dbReference type="CDD" id="cd00609">
    <property type="entry name" value="AAT_like"/>
    <property type="match status" value="1"/>
</dbReference>
<evidence type="ECO:0000256" key="4">
    <source>
        <dbReference type="ARBA" id="ARBA00023125"/>
    </source>
</evidence>
<keyword evidence="4" id="KW-0238">DNA-binding</keyword>
<dbReference type="PANTHER" id="PTHR46577">
    <property type="entry name" value="HTH-TYPE TRANSCRIPTIONAL REGULATORY PROTEIN GABR"/>
    <property type="match status" value="1"/>
</dbReference>
<dbReference type="Proteomes" id="UP000256541">
    <property type="component" value="Unassembled WGS sequence"/>
</dbReference>
<comment type="similarity">
    <text evidence="1">In the C-terminal section; belongs to the class-I pyridoxal-phosphate-dependent aminotransferase family.</text>
</comment>
<evidence type="ECO:0000313" key="9">
    <source>
        <dbReference type="Proteomes" id="UP000256541"/>
    </source>
</evidence>
<dbReference type="OrthoDB" id="199743at2"/>
<gene>
    <name evidence="8" type="ORF">B7R22_17410</name>
</gene>
<dbReference type="GO" id="GO:0030170">
    <property type="term" value="F:pyridoxal phosphate binding"/>
    <property type="evidence" value="ECO:0007669"/>
    <property type="project" value="InterPro"/>
</dbReference>
<dbReference type="PROSITE" id="PS50949">
    <property type="entry name" value="HTH_GNTR"/>
    <property type="match status" value="1"/>
</dbReference>
<dbReference type="CDD" id="cd07377">
    <property type="entry name" value="WHTH_GntR"/>
    <property type="match status" value="1"/>
</dbReference>
<evidence type="ECO:0000256" key="1">
    <source>
        <dbReference type="ARBA" id="ARBA00005384"/>
    </source>
</evidence>
<feature type="compositionally biased region" description="Low complexity" evidence="6">
    <location>
        <begin position="102"/>
        <end position="118"/>
    </location>
</feature>
<dbReference type="Pfam" id="PF00155">
    <property type="entry name" value="Aminotran_1_2"/>
    <property type="match status" value="1"/>
</dbReference>
<dbReference type="GO" id="GO:0003700">
    <property type="term" value="F:DNA-binding transcription factor activity"/>
    <property type="evidence" value="ECO:0007669"/>
    <property type="project" value="InterPro"/>
</dbReference>
<evidence type="ECO:0000256" key="2">
    <source>
        <dbReference type="ARBA" id="ARBA00022898"/>
    </source>
</evidence>
<dbReference type="Gene3D" id="1.10.10.10">
    <property type="entry name" value="Winged helix-like DNA-binding domain superfamily/Winged helix DNA-binding domain"/>
    <property type="match status" value="1"/>
</dbReference>
<evidence type="ECO:0000256" key="5">
    <source>
        <dbReference type="ARBA" id="ARBA00023163"/>
    </source>
</evidence>
<keyword evidence="5" id="KW-0804">Transcription</keyword>
<protein>
    <recommendedName>
        <fullName evidence="7">HTH gntR-type domain-containing protein</fullName>
    </recommendedName>
</protein>
<dbReference type="InterPro" id="IPR015421">
    <property type="entry name" value="PyrdxlP-dep_Trfase_major"/>
</dbReference>
<dbReference type="InterPro" id="IPR051446">
    <property type="entry name" value="HTH_trans_reg/aminotransferase"/>
</dbReference>
<dbReference type="Pfam" id="PF00392">
    <property type="entry name" value="GntR"/>
    <property type="match status" value="1"/>
</dbReference>
<dbReference type="EMBL" id="NBXB01000045">
    <property type="protein sequence ID" value="RFA12204.1"/>
    <property type="molecule type" value="Genomic_DNA"/>
</dbReference>
<sequence length="544" mass="57303">MTALHITARSLVLSLGDWAGDGPAYRALADRIRLLVLDGRILVGSRLPAERELSTRLELSRSTVAAAYRELREAGFLTSVRGSGSVTRIPGGRVGDRATGASSSGIPLSGTSPTGPPSSGLPLAVIPTGVGTAALAAVSGSARRPGTPRSSGHLTAVPAWSGAAETRLPPLNFSQAALPASAGVAEAMQQAASDIVPLLGTLGFEPHGLLELREAIADRYTERGLATDPDQIMVTAGALSALSLITRALVSRGDRVIVETPTYPHAADTLLSAGARLLPVTVTVGEGWNEEAFLDALAQSAPTLAYVMPDFHNPTGESMTPSFRRRLVAAAAASATVLVADETTAELDIDRPAADGGDPYMPLATYGDAILLGSASKTFWGGLRIGWLRAERPMVRRLLAARASVDIGTAVFEQLVTATLVRRTSELLPARIRQLADGREHLYASLSRSLPEWSLPPVAGGLCAWVNIGRPLSSQLVLAARAHDVLFTAGPRFGIDGAFERFLRLPINYSAAETERAVDALQRSWQELQGRSTDARLPEFADMV</sequence>
<feature type="region of interest" description="Disordered" evidence="6">
    <location>
        <begin position="87"/>
        <end position="118"/>
    </location>
</feature>
<dbReference type="AlphaFoldDB" id="A0A3E0VQD7"/>
<name>A0A3E0VQD7_9MICO</name>